<dbReference type="InterPro" id="IPR036979">
    <property type="entry name" value="CM_dom_sf"/>
</dbReference>
<dbReference type="Gene3D" id="1.20.59.10">
    <property type="entry name" value="Chorismate mutase"/>
    <property type="match status" value="1"/>
</dbReference>
<protein>
    <submittedName>
        <fullName evidence="4">Chorismate mutase</fullName>
    </submittedName>
</protein>
<feature type="coiled-coil region" evidence="2">
    <location>
        <begin position="3"/>
        <end position="30"/>
    </location>
</feature>
<name>A0A346B1I0_9FIRM</name>
<proteinExistence type="predicted"/>
<dbReference type="KEGG" id="meg:DKB62_10585"/>
<dbReference type="PANTHER" id="PTHR38041:SF1">
    <property type="entry name" value="CHORISMATE MUTASE"/>
    <property type="match status" value="1"/>
</dbReference>
<dbReference type="PANTHER" id="PTHR38041">
    <property type="entry name" value="CHORISMATE MUTASE"/>
    <property type="match status" value="1"/>
</dbReference>
<dbReference type="PROSITE" id="PS51168">
    <property type="entry name" value="CHORISMATE_MUT_2"/>
    <property type="match status" value="1"/>
</dbReference>
<dbReference type="InterPro" id="IPR036263">
    <property type="entry name" value="Chorismate_II_sf"/>
</dbReference>
<dbReference type="GO" id="GO:0004106">
    <property type="term" value="F:chorismate mutase activity"/>
    <property type="evidence" value="ECO:0007669"/>
    <property type="project" value="InterPro"/>
</dbReference>
<dbReference type="InterPro" id="IPR011279">
    <property type="entry name" value="Chorismate_mutase_GmP"/>
</dbReference>
<dbReference type="GO" id="GO:0009697">
    <property type="term" value="P:salicylic acid biosynthetic process"/>
    <property type="evidence" value="ECO:0007669"/>
    <property type="project" value="TreeGrafter"/>
</dbReference>
<dbReference type="AlphaFoldDB" id="A0A346B1I0"/>
<dbReference type="Pfam" id="PF01817">
    <property type="entry name" value="CM_2"/>
    <property type="match status" value="1"/>
</dbReference>
<reference evidence="4 5" key="1">
    <citation type="submission" date="2018-05" db="EMBL/GenBank/DDBJ databases">
        <title>Complete genome sequence of Megasphaera sp. AJH120T, isolated from the ceca of a chicken.</title>
        <authorList>
            <person name="Maki J."/>
            <person name="Looft T."/>
        </authorList>
    </citation>
    <scope>NUCLEOTIDE SEQUENCE [LARGE SCALE GENOMIC DNA]</scope>
    <source>
        <strain evidence="4 5">AJH120</strain>
    </source>
</reference>
<keyword evidence="5" id="KW-1185">Reference proteome</keyword>
<gene>
    <name evidence="4" type="ORF">DKB62_10585</name>
</gene>
<evidence type="ECO:0000256" key="1">
    <source>
        <dbReference type="ARBA" id="ARBA00023235"/>
    </source>
</evidence>
<dbReference type="GO" id="GO:0046417">
    <property type="term" value="P:chorismate metabolic process"/>
    <property type="evidence" value="ECO:0007669"/>
    <property type="project" value="InterPro"/>
</dbReference>
<keyword evidence="1" id="KW-0413">Isomerase</keyword>
<dbReference type="InterPro" id="IPR051331">
    <property type="entry name" value="Chorismate_mutase-related"/>
</dbReference>
<feature type="domain" description="Chorismate mutase" evidence="3">
    <location>
        <begin position="1"/>
        <end position="87"/>
    </location>
</feature>
<dbReference type="SUPFAM" id="SSF48600">
    <property type="entry name" value="Chorismate mutase II"/>
    <property type="match status" value="1"/>
</dbReference>
<dbReference type="SMART" id="SM00830">
    <property type="entry name" value="CM_2"/>
    <property type="match status" value="1"/>
</dbReference>
<dbReference type="OrthoDB" id="9802281at2"/>
<dbReference type="RefSeq" id="WP_107196629.1">
    <property type="nucleotide sequence ID" value="NZ_CP029462.1"/>
</dbReference>
<accession>A0A346B1I0</accession>
<organism evidence="4 5">
    <name type="scientific">Megasphaera stantonii</name>
    <dbReference type="NCBI Taxonomy" id="2144175"/>
    <lineage>
        <taxon>Bacteria</taxon>
        <taxon>Bacillati</taxon>
        <taxon>Bacillota</taxon>
        <taxon>Negativicutes</taxon>
        <taxon>Veillonellales</taxon>
        <taxon>Veillonellaceae</taxon>
        <taxon>Megasphaera</taxon>
    </lineage>
</organism>
<dbReference type="NCBIfam" id="TIGR01805">
    <property type="entry name" value="CM_mono_grmpos"/>
    <property type="match status" value="1"/>
</dbReference>
<sequence>MNLEECRKEIDRLDKELTNLLEQRMQVVAKVAAYKKANHMEIFDPRRERQVLDKIAAMAQYKELAPYLQKIYQCIMDESKNYEREYMKL</sequence>
<evidence type="ECO:0000259" key="3">
    <source>
        <dbReference type="PROSITE" id="PS51168"/>
    </source>
</evidence>
<dbReference type="InterPro" id="IPR002701">
    <property type="entry name" value="CM_II_prokaryot"/>
</dbReference>
<evidence type="ECO:0000313" key="5">
    <source>
        <dbReference type="Proteomes" id="UP000254337"/>
    </source>
</evidence>
<evidence type="ECO:0000313" key="4">
    <source>
        <dbReference type="EMBL" id="AXL21973.1"/>
    </source>
</evidence>
<dbReference type="Proteomes" id="UP000254337">
    <property type="component" value="Chromosome"/>
</dbReference>
<keyword evidence="2" id="KW-0175">Coiled coil</keyword>
<evidence type="ECO:0000256" key="2">
    <source>
        <dbReference type="SAM" id="Coils"/>
    </source>
</evidence>
<dbReference type="EMBL" id="CP029462">
    <property type="protein sequence ID" value="AXL21973.1"/>
    <property type="molecule type" value="Genomic_DNA"/>
</dbReference>